<feature type="region of interest" description="Disordered" evidence="1">
    <location>
        <begin position="310"/>
        <end position="357"/>
    </location>
</feature>
<dbReference type="OrthoDB" id="5970631at2759"/>
<dbReference type="Proteomes" id="UP001652661">
    <property type="component" value="Chromosome 3R"/>
</dbReference>
<dbReference type="GeneID" id="108080951"/>
<protein>
    <recommendedName>
        <fullName evidence="4">LisH domain-containing protein</fullName>
    </recommendedName>
</protein>
<evidence type="ECO:0000256" key="1">
    <source>
        <dbReference type="SAM" id="MobiDB-lite"/>
    </source>
</evidence>
<dbReference type="PROSITE" id="PS50896">
    <property type="entry name" value="LISH"/>
    <property type="match status" value="1"/>
</dbReference>
<dbReference type="Pfam" id="PF08513">
    <property type="entry name" value="LisH"/>
    <property type="match status" value="1"/>
</dbReference>
<dbReference type="RefSeq" id="XP_017031352.1">
    <property type="nucleotide sequence ID" value="XM_017175863.3"/>
</dbReference>
<feature type="region of interest" description="Disordered" evidence="1">
    <location>
        <begin position="278"/>
        <end position="297"/>
    </location>
</feature>
<evidence type="ECO:0000313" key="3">
    <source>
        <dbReference type="RefSeq" id="XP_017031352.1"/>
    </source>
</evidence>
<proteinExistence type="predicted"/>
<dbReference type="OMA" id="LVMRDWK"/>
<feature type="compositionally biased region" description="Acidic residues" evidence="1">
    <location>
        <begin position="345"/>
        <end position="357"/>
    </location>
</feature>
<evidence type="ECO:0008006" key="4">
    <source>
        <dbReference type="Google" id="ProtNLM"/>
    </source>
</evidence>
<feature type="compositionally biased region" description="Acidic residues" evidence="1">
    <location>
        <begin position="216"/>
        <end position="233"/>
    </location>
</feature>
<dbReference type="InterPro" id="IPR006594">
    <property type="entry name" value="LisH"/>
</dbReference>
<accession>A0A6P4IQX3</accession>
<name>A0A6P4IQX3_DROKI</name>
<dbReference type="SMART" id="SM00667">
    <property type="entry name" value="LisH"/>
    <property type="match status" value="1"/>
</dbReference>
<organism evidence="2 3">
    <name type="scientific">Drosophila kikkawai</name>
    <name type="common">Fruit fly</name>
    <dbReference type="NCBI Taxonomy" id="30033"/>
    <lineage>
        <taxon>Eukaryota</taxon>
        <taxon>Metazoa</taxon>
        <taxon>Ecdysozoa</taxon>
        <taxon>Arthropoda</taxon>
        <taxon>Hexapoda</taxon>
        <taxon>Insecta</taxon>
        <taxon>Pterygota</taxon>
        <taxon>Neoptera</taxon>
        <taxon>Endopterygota</taxon>
        <taxon>Diptera</taxon>
        <taxon>Brachycera</taxon>
        <taxon>Muscomorpha</taxon>
        <taxon>Ephydroidea</taxon>
        <taxon>Drosophilidae</taxon>
        <taxon>Drosophila</taxon>
        <taxon>Sophophora</taxon>
    </lineage>
</organism>
<sequence>MNSDELNRETAHEQMMEETIKKELEKNGTMAAIRSEMHLKILQLLRGEQDMLKPNLLTGEATKSNKTPRDQSLIKLINQLIMEFFNWFGYRHTLETFRMETGDDVAIRSELEERLFIIPDSKDLPLLAQLVMRDWKSSLPQKVQRPVSQNSKPKEKVKVLPSPMDVKVKKLIQNNQKLIASDPMRKVITIKHSESKPSQPRPITKKANRKVSMESSESDILETDYSEESEDSDAYADIPDRHVFEDDLLPEGKYISGQGEEGELYDPKGFFQQYQEGLPTVNIPNSSKKPVTPKKKKCEKIETNGFKGFELGNKSSGSVKLKKASKTRPPTLADEPETHIRGIEFDSEESCDDDASL</sequence>
<keyword evidence="2" id="KW-1185">Reference proteome</keyword>
<feature type="region of interest" description="Disordered" evidence="1">
    <location>
        <begin position="191"/>
        <end position="233"/>
    </location>
</feature>
<evidence type="ECO:0000313" key="2">
    <source>
        <dbReference type="Proteomes" id="UP001652661"/>
    </source>
</evidence>
<reference evidence="3" key="1">
    <citation type="submission" date="2025-08" db="UniProtKB">
        <authorList>
            <consortium name="RefSeq"/>
        </authorList>
    </citation>
    <scope>IDENTIFICATION</scope>
    <source>
        <strain evidence="3">14028-0561.14</strain>
        <tissue evidence="3">Whole fly</tissue>
    </source>
</reference>
<dbReference type="AlphaFoldDB" id="A0A6P4IQX3"/>
<gene>
    <name evidence="3" type="primary">LOC108080951</name>
</gene>
<dbReference type="Gene3D" id="1.20.960.40">
    <property type="match status" value="1"/>
</dbReference>